<comment type="caution">
    <text evidence="1">The sequence shown here is derived from an EMBL/GenBank/DDBJ whole genome shotgun (WGS) entry which is preliminary data.</text>
</comment>
<name>A0A1X0WPX0_STROR</name>
<dbReference type="EMBL" id="LNVF01000002">
    <property type="protein sequence ID" value="ORJ28804.1"/>
    <property type="molecule type" value="Genomic_DNA"/>
</dbReference>
<dbReference type="RefSeq" id="WP_084911237.1">
    <property type="nucleotide sequence ID" value="NZ_LNVF01000002.1"/>
</dbReference>
<dbReference type="Proteomes" id="UP000192428">
    <property type="component" value="Unassembled WGS sequence"/>
</dbReference>
<gene>
    <name evidence="1" type="ORF">ATE34_01465</name>
</gene>
<reference evidence="1 2" key="1">
    <citation type="journal article" date="2016" name="PLoS ONE">
        <title>Comparative Genomics Analysis of Streptococcus tigurinus Strains Identifies Genetic Elements Specifically and Uniquely Present in Highly Virulent Strains.</title>
        <authorList>
            <person name="Diene S.M."/>
            <person name="Francois P."/>
            <person name="Zbinden A."/>
            <person name="Entenza J.M."/>
            <person name="Resch G."/>
        </authorList>
    </citation>
    <scope>NUCLEOTIDE SEQUENCE [LARGE SCALE GENOMIC DNA]</scope>
    <source>
        <strain evidence="1 2">AZ_8</strain>
    </source>
</reference>
<evidence type="ECO:0008006" key="3">
    <source>
        <dbReference type="Google" id="ProtNLM"/>
    </source>
</evidence>
<organism evidence="1 2">
    <name type="scientific">Streptococcus oralis subsp. tigurinus</name>
    <dbReference type="NCBI Taxonomy" id="1077464"/>
    <lineage>
        <taxon>Bacteria</taxon>
        <taxon>Bacillati</taxon>
        <taxon>Bacillota</taxon>
        <taxon>Bacilli</taxon>
        <taxon>Lactobacillales</taxon>
        <taxon>Streptococcaceae</taxon>
        <taxon>Streptococcus</taxon>
    </lineage>
</organism>
<accession>A0A1X0WPX0</accession>
<evidence type="ECO:0000313" key="2">
    <source>
        <dbReference type="Proteomes" id="UP000192428"/>
    </source>
</evidence>
<sequence length="86" mass="10167">MIIKNYKYDYSAGRIYYTIGVDGYELAVEHTKTEYGSVQRDDIDDFLGTVEEYDFQEAEMIEAFVDFQNDLLLYGIHFELRNEVTE</sequence>
<proteinExistence type="predicted"/>
<evidence type="ECO:0000313" key="1">
    <source>
        <dbReference type="EMBL" id="ORJ28804.1"/>
    </source>
</evidence>
<protein>
    <recommendedName>
        <fullName evidence="3">Phage protein</fullName>
    </recommendedName>
</protein>
<dbReference type="AlphaFoldDB" id="A0A1X0WPX0"/>